<dbReference type="InterPro" id="IPR036869">
    <property type="entry name" value="J_dom_sf"/>
</dbReference>
<dbReference type="AlphaFoldDB" id="A0AAV8A5T0"/>
<dbReference type="PANTHER" id="PTHR24078">
    <property type="entry name" value="DNAJ HOMOLOG SUBFAMILY C MEMBER"/>
    <property type="match status" value="1"/>
</dbReference>
<dbReference type="EMBL" id="JANTQA010000015">
    <property type="protein sequence ID" value="KAJ3448940.1"/>
    <property type="molecule type" value="Genomic_DNA"/>
</dbReference>
<dbReference type="CDD" id="cd06257">
    <property type="entry name" value="DnaJ"/>
    <property type="match status" value="1"/>
</dbReference>
<dbReference type="Pfam" id="PF00226">
    <property type="entry name" value="DnaJ"/>
    <property type="match status" value="1"/>
</dbReference>
<feature type="region of interest" description="Disordered" evidence="6">
    <location>
        <begin position="137"/>
        <end position="298"/>
    </location>
</feature>
<evidence type="ECO:0000256" key="4">
    <source>
        <dbReference type="ARBA" id="ARBA00022833"/>
    </source>
</evidence>
<evidence type="ECO:0000313" key="8">
    <source>
        <dbReference type="EMBL" id="KAJ3448940.1"/>
    </source>
</evidence>
<comment type="caution">
    <text evidence="8">The sequence shown here is derived from an EMBL/GenBank/DDBJ whole genome shotgun (WGS) entry which is preliminary data.</text>
</comment>
<name>A0AAV8A5T0_9EUKA</name>
<dbReference type="InterPro" id="IPR051339">
    <property type="entry name" value="DnaJ_subfamily_B"/>
</dbReference>
<feature type="compositionally biased region" description="Low complexity" evidence="6">
    <location>
        <begin position="137"/>
        <end position="147"/>
    </location>
</feature>
<dbReference type="GO" id="GO:0005829">
    <property type="term" value="C:cytosol"/>
    <property type="evidence" value="ECO:0007669"/>
    <property type="project" value="TreeGrafter"/>
</dbReference>
<keyword evidence="4" id="KW-0862">Zinc</keyword>
<dbReference type="GO" id="GO:0051082">
    <property type="term" value="F:unfolded protein binding"/>
    <property type="evidence" value="ECO:0007669"/>
    <property type="project" value="InterPro"/>
</dbReference>
<keyword evidence="1" id="KW-0479">Metal-binding</keyword>
<feature type="compositionally biased region" description="Basic residues" evidence="6">
    <location>
        <begin position="277"/>
        <end position="298"/>
    </location>
</feature>
<dbReference type="Proteomes" id="UP001146793">
    <property type="component" value="Unassembled WGS sequence"/>
</dbReference>
<evidence type="ECO:0000256" key="1">
    <source>
        <dbReference type="ARBA" id="ARBA00022723"/>
    </source>
</evidence>
<keyword evidence="5" id="KW-0143">Chaperone</keyword>
<dbReference type="SUPFAM" id="SSF46565">
    <property type="entry name" value="Chaperone J-domain"/>
    <property type="match status" value="1"/>
</dbReference>
<dbReference type="GO" id="GO:0006457">
    <property type="term" value="P:protein folding"/>
    <property type="evidence" value="ECO:0007669"/>
    <property type="project" value="InterPro"/>
</dbReference>
<reference evidence="8" key="1">
    <citation type="submission" date="2022-08" db="EMBL/GenBank/DDBJ databases">
        <title>Novel sulphate-reducing endosymbionts in the free-living metamonad Anaeramoeba.</title>
        <authorList>
            <person name="Jerlstrom-Hultqvist J."/>
            <person name="Cepicka I."/>
            <person name="Gallot-Lavallee L."/>
            <person name="Salas-Leiva D."/>
            <person name="Curtis B.A."/>
            <person name="Zahonova K."/>
            <person name="Pipaliya S."/>
            <person name="Dacks J."/>
            <person name="Roger A.J."/>
        </authorList>
    </citation>
    <scope>NUCLEOTIDE SEQUENCE</scope>
    <source>
        <strain evidence="8">Busselton2</strain>
    </source>
</reference>
<dbReference type="InterPro" id="IPR002939">
    <property type="entry name" value="DnaJ_C"/>
</dbReference>
<feature type="compositionally biased region" description="Basic and acidic residues" evidence="6">
    <location>
        <begin position="163"/>
        <end position="175"/>
    </location>
</feature>
<dbReference type="Gene3D" id="2.60.260.20">
    <property type="entry name" value="Urease metallochaperone UreE, N-terminal domain"/>
    <property type="match status" value="2"/>
</dbReference>
<dbReference type="InterPro" id="IPR018253">
    <property type="entry name" value="DnaJ_domain_CS"/>
</dbReference>
<dbReference type="PROSITE" id="PS50076">
    <property type="entry name" value="DNAJ_2"/>
    <property type="match status" value="1"/>
</dbReference>
<evidence type="ECO:0000256" key="5">
    <source>
        <dbReference type="ARBA" id="ARBA00023186"/>
    </source>
</evidence>
<dbReference type="GO" id="GO:0008270">
    <property type="term" value="F:zinc ion binding"/>
    <property type="evidence" value="ECO:0007669"/>
    <property type="project" value="UniProtKB-KW"/>
</dbReference>
<dbReference type="PANTHER" id="PTHR24078:SF553">
    <property type="entry name" value="DNAJ HOMOLOG SUBFAMILY B MEMBER 5"/>
    <property type="match status" value="1"/>
</dbReference>
<dbReference type="Gene3D" id="1.10.287.110">
    <property type="entry name" value="DnaJ domain"/>
    <property type="match status" value="1"/>
</dbReference>
<protein>
    <submittedName>
        <fullName evidence="8">DNAj</fullName>
    </submittedName>
</protein>
<feature type="compositionally biased region" description="Basic residues" evidence="6">
    <location>
        <begin position="150"/>
        <end position="162"/>
    </location>
</feature>
<sequence>MNYYDLLGVPITATSKHIKTAYKRLALTNHPDKVPKEKQNEAVTKFKQLNKAYQTLTNPNSRYEYDEKLGKKNLLQRCQSYKYPKQQYAYPTKIYRSKSKESNLSNKQPSFSFNQRETTDLLKEVILTNKYAFFSSHNQNNSKINQKQKNEKKKKSNNKNNHKKNETNDHTDYKNQKKKERKNQKEKEGENEKKLEKEESTKESTKESKKEKEKENQKQKKNKNKSKNSPKTTNSHKKVENNRHEHHSNFSEFKTSNKRTPFKNPNHFSSNYPNSKSKTKSQPKPKSRKYRKKSQKNKQKLAPTIKICVLTLEEVYAGTNQICSFERKYFDLLGNLNFKKSIQIEFPIPKGIKEGHEFVFHSKGDKKKGFLPANLIIKISIEKHKFFIRKGDDLCLNQKISIVQSLTYFIFQITLLNQKILKLKFGYDGSVIKHGKELVIHDLGMPKENANEEFGDLIITFHVEFPESLTKSQKELIINTLGNTSQK</sequence>
<dbReference type="CDD" id="cd10747">
    <property type="entry name" value="DnaJ_C"/>
    <property type="match status" value="1"/>
</dbReference>
<evidence type="ECO:0000256" key="6">
    <source>
        <dbReference type="SAM" id="MobiDB-lite"/>
    </source>
</evidence>
<dbReference type="PRINTS" id="PR00625">
    <property type="entry name" value="JDOMAIN"/>
</dbReference>
<dbReference type="PROSITE" id="PS00636">
    <property type="entry name" value="DNAJ_1"/>
    <property type="match status" value="1"/>
</dbReference>
<organism evidence="8 9">
    <name type="scientific">Anaeramoeba flamelloides</name>
    <dbReference type="NCBI Taxonomy" id="1746091"/>
    <lineage>
        <taxon>Eukaryota</taxon>
        <taxon>Metamonada</taxon>
        <taxon>Anaeramoebidae</taxon>
        <taxon>Anaeramoeba</taxon>
    </lineage>
</organism>
<evidence type="ECO:0000313" key="9">
    <source>
        <dbReference type="Proteomes" id="UP001146793"/>
    </source>
</evidence>
<gene>
    <name evidence="8" type="ORF">M0812_01428</name>
</gene>
<evidence type="ECO:0000256" key="3">
    <source>
        <dbReference type="ARBA" id="ARBA00022771"/>
    </source>
</evidence>
<dbReference type="GO" id="GO:0051087">
    <property type="term" value="F:protein-folding chaperone binding"/>
    <property type="evidence" value="ECO:0007669"/>
    <property type="project" value="TreeGrafter"/>
</dbReference>
<feature type="domain" description="J" evidence="7">
    <location>
        <begin position="2"/>
        <end position="69"/>
    </location>
</feature>
<proteinExistence type="predicted"/>
<evidence type="ECO:0000256" key="2">
    <source>
        <dbReference type="ARBA" id="ARBA00022737"/>
    </source>
</evidence>
<dbReference type="InterPro" id="IPR001623">
    <property type="entry name" value="DnaJ_domain"/>
</dbReference>
<dbReference type="Pfam" id="PF01556">
    <property type="entry name" value="DnaJ_C"/>
    <property type="match status" value="1"/>
</dbReference>
<keyword evidence="3" id="KW-0863">Zinc-finger</keyword>
<feature type="compositionally biased region" description="Basic and acidic residues" evidence="6">
    <location>
        <begin position="237"/>
        <end position="249"/>
    </location>
</feature>
<accession>A0AAV8A5T0</accession>
<dbReference type="FunFam" id="2.60.260.20:FF:000003">
    <property type="entry name" value="DnaJ subfamily A member 2"/>
    <property type="match status" value="1"/>
</dbReference>
<dbReference type="SUPFAM" id="SSF49493">
    <property type="entry name" value="HSP40/DnaJ peptide-binding domain"/>
    <property type="match status" value="2"/>
</dbReference>
<keyword evidence="2" id="KW-0677">Repeat</keyword>
<feature type="compositionally biased region" description="Basic and acidic residues" evidence="6">
    <location>
        <begin position="183"/>
        <end position="218"/>
    </location>
</feature>
<feature type="compositionally biased region" description="Basic residues" evidence="6">
    <location>
        <begin position="219"/>
        <end position="228"/>
    </location>
</feature>
<dbReference type="SMART" id="SM00271">
    <property type="entry name" value="DnaJ"/>
    <property type="match status" value="1"/>
</dbReference>
<evidence type="ECO:0000259" key="7">
    <source>
        <dbReference type="PROSITE" id="PS50076"/>
    </source>
</evidence>
<dbReference type="InterPro" id="IPR008971">
    <property type="entry name" value="HSP40/DnaJ_pept-bd"/>
</dbReference>